<gene>
    <name evidence="1" type="ORF">O2N63_08560</name>
</gene>
<comment type="caution">
    <text evidence="1">The sequence shown here is derived from an EMBL/GenBank/DDBJ whole genome shotgun (WGS) entry which is preliminary data.</text>
</comment>
<reference evidence="1 2" key="1">
    <citation type="submission" date="2023-01" db="EMBL/GenBank/DDBJ databases">
        <authorList>
            <person name="Yoon J.-W."/>
        </authorList>
    </citation>
    <scope>NUCLEOTIDE SEQUENCE [LARGE SCALE GENOMIC DNA]</scope>
    <source>
        <strain evidence="1 2">KMU-50</strain>
    </source>
</reference>
<evidence type="ECO:0000313" key="2">
    <source>
        <dbReference type="Proteomes" id="UP001528040"/>
    </source>
</evidence>
<proteinExistence type="predicted"/>
<organism evidence="1 2">
    <name type="scientific">Aliiroseovarius salicola</name>
    <dbReference type="NCBI Taxonomy" id="3009082"/>
    <lineage>
        <taxon>Bacteria</taxon>
        <taxon>Pseudomonadati</taxon>
        <taxon>Pseudomonadota</taxon>
        <taxon>Alphaproteobacteria</taxon>
        <taxon>Rhodobacterales</taxon>
        <taxon>Paracoccaceae</taxon>
        <taxon>Aliiroseovarius</taxon>
    </lineage>
</organism>
<dbReference type="InterPro" id="IPR029052">
    <property type="entry name" value="Metallo-depent_PP-like"/>
</dbReference>
<name>A0ABT4W0W0_9RHOB</name>
<dbReference type="EMBL" id="JAQIIO010000004">
    <property type="protein sequence ID" value="MDA5094140.1"/>
    <property type="molecule type" value="Genomic_DNA"/>
</dbReference>
<evidence type="ECO:0008006" key="3">
    <source>
        <dbReference type="Google" id="ProtNLM"/>
    </source>
</evidence>
<dbReference type="Proteomes" id="UP001528040">
    <property type="component" value="Unassembled WGS sequence"/>
</dbReference>
<dbReference type="RefSeq" id="WP_271053853.1">
    <property type="nucleotide sequence ID" value="NZ_JAQIIO010000004.1"/>
</dbReference>
<dbReference type="SUPFAM" id="SSF56300">
    <property type="entry name" value="Metallo-dependent phosphatases"/>
    <property type="match status" value="1"/>
</dbReference>
<evidence type="ECO:0000313" key="1">
    <source>
        <dbReference type="EMBL" id="MDA5094140.1"/>
    </source>
</evidence>
<keyword evidence="2" id="KW-1185">Reference proteome</keyword>
<sequence>MAKLFQKKQRTGTWDKPVLVNIPDGPFRLKLFGDPHLDANGCDFELFEKHWQELSVENRVFGVCIGDWFNNWLRVLSHLWKHEGDPDDAWVLFEYLMHQNGHALLGACSGNHDDWTHGPVDPIDMLMKQHGVVYRQGAVRLFVEAGGKGPIQIALRHKWKGHSMYSPAHGLRRAAAEGWHDHIMVGGHTHVDEDRHYIQPRSGFMSHLFQLSAFKKFDDFADVHGFKPHSISPVRDLVIQPDKDDSDPDKVMAFYSSEEAARYFNAL</sequence>
<accession>A0ABT4W0W0</accession>
<protein>
    <recommendedName>
        <fullName evidence="3">Calcineurin-like phosphoesterase domain-containing protein</fullName>
    </recommendedName>
</protein>